<proteinExistence type="predicted"/>
<name>A0A090NDT7_SHIDY</name>
<evidence type="ECO:0000256" key="1">
    <source>
        <dbReference type="SAM" id="Phobius"/>
    </source>
</evidence>
<dbReference type="AlphaFoldDB" id="A0A090NDT7"/>
<sequence>MLLPGMRPAKKHKIPYPVEPFTGGVINLKFPYLVLLNLFFNYI</sequence>
<keyword evidence="1" id="KW-0472">Membrane</keyword>
<evidence type="ECO:0000313" key="2">
    <source>
        <dbReference type="EMBL" id="ESU78080.1"/>
    </source>
</evidence>
<keyword evidence="1" id="KW-0812">Transmembrane</keyword>
<organism evidence="2 3">
    <name type="scientific">Shigella dysenteriae WRSd3</name>
    <dbReference type="NCBI Taxonomy" id="1401327"/>
    <lineage>
        <taxon>Bacteria</taxon>
        <taxon>Pseudomonadati</taxon>
        <taxon>Pseudomonadota</taxon>
        <taxon>Gammaproteobacteria</taxon>
        <taxon>Enterobacterales</taxon>
        <taxon>Enterobacteriaceae</taxon>
        <taxon>Shigella</taxon>
    </lineage>
</organism>
<dbReference type="PATRIC" id="fig|1401327.3.peg.2924"/>
<dbReference type="EMBL" id="AXUT01000274">
    <property type="protein sequence ID" value="ESU78080.1"/>
    <property type="molecule type" value="Genomic_DNA"/>
</dbReference>
<comment type="caution">
    <text evidence="2">The sequence shown here is derived from an EMBL/GenBank/DDBJ whole genome shotgun (WGS) entry which is preliminary data.</text>
</comment>
<feature type="transmembrane region" description="Helical" evidence="1">
    <location>
        <begin position="21"/>
        <end position="40"/>
    </location>
</feature>
<reference evidence="2 3" key="1">
    <citation type="submission" date="2013-10" db="EMBL/GenBank/DDBJ databases">
        <title>Draft genomes and the virulence plasmids of Sd1617 vaccine constructs: WRSd3 and WRSd5.</title>
        <authorList>
            <person name="Aksomboon Vongsawan A."/>
            <person name="Venkatesan M.M."/>
            <person name="Vaisvil B."/>
            <person name="Emel G."/>
            <person name="Kepatral V."/>
            <person name="Sethabutr O."/>
            <person name="Serichantalergs O."/>
            <person name="Mason C."/>
        </authorList>
    </citation>
    <scope>NUCLEOTIDE SEQUENCE [LARGE SCALE GENOMIC DNA]</scope>
    <source>
        <strain evidence="2 3">WRSd3</strain>
    </source>
</reference>
<gene>
    <name evidence="2" type="ORF">WRSd3_03142</name>
</gene>
<protein>
    <submittedName>
        <fullName evidence="2">Uncharacterized protein</fullName>
    </submittedName>
</protein>
<evidence type="ECO:0000313" key="3">
    <source>
        <dbReference type="Proteomes" id="UP000017944"/>
    </source>
</evidence>
<keyword evidence="1" id="KW-1133">Transmembrane helix</keyword>
<accession>A0A090NDT7</accession>
<dbReference type="Proteomes" id="UP000017944">
    <property type="component" value="Unassembled WGS sequence"/>
</dbReference>